<comment type="caution">
    <text evidence="8">The sequence shown here is derived from an EMBL/GenBank/DDBJ whole genome shotgun (WGS) entry which is preliminary data.</text>
</comment>
<keyword evidence="9" id="KW-1185">Reference proteome</keyword>
<proteinExistence type="predicted"/>
<dbReference type="GO" id="GO:0005886">
    <property type="term" value="C:plasma membrane"/>
    <property type="evidence" value="ECO:0007669"/>
    <property type="project" value="UniProtKB-SubCell"/>
</dbReference>
<evidence type="ECO:0000256" key="7">
    <source>
        <dbReference type="SAM" id="Phobius"/>
    </source>
</evidence>
<accession>A0A918XCM3</accession>
<dbReference type="Pfam" id="PF06081">
    <property type="entry name" value="ArAE_1"/>
    <property type="match status" value="1"/>
</dbReference>
<dbReference type="EMBL" id="BMXL01000008">
    <property type="protein sequence ID" value="GHD24312.1"/>
    <property type="molecule type" value="Genomic_DNA"/>
</dbReference>
<feature type="transmembrane region" description="Helical" evidence="7">
    <location>
        <begin position="60"/>
        <end position="77"/>
    </location>
</feature>
<keyword evidence="3 7" id="KW-0812">Transmembrane</keyword>
<feature type="transmembrane region" description="Helical" evidence="7">
    <location>
        <begin position="156"/>
        <end position="174"/>
    </location>
</feature>
<keyword evidence="2" id="KW-1003">Cell membrane</keyword>
<evidence type="ECO:0000256" key="6">
    <source>
        <dbReference type="SAM" id="MobiDB-lite"/>
    </source>
</evidence>
<name>A0A918XCM3_9ACTN</name>
<evidence type="ECO:0000313" key="9">
    <source>
        <dbReference type="Proteomes" id="UP000654947"/>
    </source>
</evidence>
<evidence type="ECO:0000256" key="2">
    <source>
        <dbReference type="ARBA" id="ARBA00022475"/>
    </source>
</evidence>
<keyword evidence="4 7" id="KW-1133">Transmembrane helix</keyword>
<feature type="region of interest" description="Disordered" evidence="6">
    <location>
        <begin position="245"/>
        <end position="274"/>
    </location>
</feature>
<keyword evidence="5 7" id="KW-0472">Membrane</keyword>
<gene>
    <name evidence="8" type="ORF">GCM10007147_20190</name>
</gene>
<evidence type="ECO:0000256" key="5">
    <source>
        <dbReference type="ARBA" id="ARBA00023136"/>
    </source>
</evidence>
<evidence type="ECO:0000313" key="8">
    <source>
        <dbReference type="EMBL" id="GHD24312.1"/>
    </source>
</evidence>
<reference evidence="8 9" key="1">
    <citation type="journal article" date="2014" name="Int. J. Syst. Evol. Microbiol.">
        <title>Complete genome sequence of Corynebacterium casei LMG S-19264T (=DSM 44701T), isolated from a smear-ripened cheese.</title>
        <authorList>
            <consortium name="US DOE Joint Genome Institute (JGI-PGF)"/>
            <person name="Walter F."/>
            <person name="Albersmeier A."/>
            <person name="Kalinowski J."/>
            <person name="Ruckert C."/>
        </authorList>
    </citation>
    <scope>NUCLEOTIDE SEQUENCE [LARGE SCALE GENOMIC DNA]</scope>
    <source>
        <strain evidence="8 9">KCTC 19473</strain>
    </source>
</reference>
<dbReference type="Proteomes" id="UP000654947">
    <property type="component" value="Unassembled WGS sequence"/>
</dbReference>
<evidence type="ECO:0008006" key="10">
    <source>
        <dbReference type="Google" id="ProtNLM"/>
    </source>
</evidence>
<comment type="subcellular location">
    <subcellularLocation>
        <location evidence="1">Cell membrane</location>
        <topology evidence="1">Multi-pass membrane protein</topology>
    </subcellularLocation>
</comment>
<evidence type="ECO:0000256" key="3">
    <source>
        <dbReference type="ARBA" id="ARBA00022692"/>
    </source>
</evidence>
<feature type="transmembrane region" description="Helical" evidence="7">
    <location>
        <begin position="34"/>
        <end position="54"/>
    </location>
</feature>
<evidence type="ECO:0000256" key="4">
    <source>
        <dbReference type="ARBA" id="ARBA00022989"/>
    </source>
</evidence>
<organism evidence="8 9">
    <name type="scientific">Nocardiopsis kunsanensis</name>
    <dbReference type="NCBI Taxonomy" id="141693"/>
    <lineage>
        <taxon>Bacteria</taxon>
        <taxon>Bacillati</taxon>
        <taxon>Actinomycetota</taxon>
        <taxon>Actinomycetes</taxon>
        <taxon>Streptosporangiales</taxon>
        <taxon>Nocardiopsidaceae</taxon>
        <taxon>Nocardiopsis</taxon>
    </lineage>
</organism>
<dbReference type="AlphaFoldDB" id="A0A918XCM3"/>
<protein>
    <recommendedName>
        <fullName evidence="10">Aromatic acid exporter family member 1</fullName>
    </recommendedName>
</protein>
<feature type="transmembrane region" description="Helical" evidence="7">
    <location>
        <begin position="84"/>
        <end position="102"/>
    </location>
</feature>
<sequence>MWGRVKEAYQRVWERAKEAYQRVWERRGYERETAVLVLKSAVAATLALAVGMPLDPQGSFVGFAPFSALLIVQPSVYGAVYQSWRYVAAVVAGALFAGAGGLTVGLEIWSFALAVLAALVVGQVRFFGGQGKQVPVVAAFALANGSAESVTDLGQLLLMVGLGALSALLTNLVMAPAIRFRDAENAVLDFTDTMRDITTGLTEELRGEVDESRIDYWTRRSESLDNIADNAWDTVERQENRVRLNPRRLLSPPTGDHTPQRVPHMDPGARTCLT</sequence>
<dbReference type="InterPro" id="IPR010343">
    <property type="entry name" value="ArAE_1"/>
</dbReference>
<evidence type="ECO:0000256" key="1">
    <source>
        <dbReference type="ARBA" id="ARBA00004651"/>
    </source>
</evidence>